<feature type="domain" description="NB-ARC" evidence="8">
    <location>
        <begin position="214"/>
        <end position="384"/>
    </location>
</feature>
<reference evidence="13 14" key="1">
    <citation type="journal article" date="2019" name="Sci. Rep.">
        <title>A high-quality genome of Eragrostis curvula grass provides insights into Poaceae evolution and supports new strategies to enhance forage quality.</title>
        <authorList>
            <person name="Carballo J."/>
            <person name="Santos B.A.C.M."/>
            <person name="Zappacosta D."/>
            <person name="Garbus I."/>
            <person name="Selva J.P."/>
            <person name="Gallo C.A."/>
            <person name="Diaz A."/>
            <person name="Albertini E."/>
            <person name="Caccamo M."/>
            <person name="Echenique V."/>
        </authorList>
    </citation>
    <scope>NUCLEOTIDE SEQUENCE [LARGE SCALE GENOMIC DNA]</scope>
    <source>
        <strain evidence="14">cv. Victoria</strain>
        <tissue evidence="13">Leaf</tissue>
    </source>
</reference>
<dbReference type="Pfam" id="PF00931">
    <property type="entry name" value="NB-ARC"/>
    <property type="match status" value="1"/>
</dbReference>
<evidence type="ECO:0000256" key="6">
    <source>
        <dbReference type="ARBA" id="ARBA00022840"/>
    </source>
</evidence>
<dbReference type="InterPro" id="IPR055414">
    <property type="entry name" value="LRR_R13L4/SHOC2-like"/>
</dbReference>
<dbReference type="FunFam" id="1.10.10.10:FF:000322">
    <property type="entry name" value="Probable disease resistance protein At1g63360"/>
    <property type="match status" value="1"/>
</dbReference>
<dbReference type="Gene3D" id="3.40.50.300">
    <property type="entry name" value="P-loop containing nucleotide triphosphate hydrolases"/>
    <property type="match status" value="1"/>
</dbReference>
<evidence type="ECO:0000259" key="12">
    <source>
        <dbReference type="Pfam" id="PF25019"/>
    </source>
</evidence>
<dbReference type="GO" id="GO:0009626">
    <property type="term" value="P:plant-type hypersensitive response"/>
    <property type="evidence" value="ECO:0007669"/>
    <property type="project" value="UniProtKB-ARBA"/>
</dbReference>
<dbReference type="Pfam" id="PF23598">
    <property type="entry name" value="LRR_14"/>
    <property type="match status" value="1"/>
</dbReference>
<sequence length="1303" mass="145720">MNFTHHIIVSYIGCKTILLFSTSKPSGSGQKRRLNNIAGMEAAVASGILKIVSNKLAPLLMKEYSSLMGAKKDLQELHGQVMEINSWLERVVDKAVVNDRSFNWLKQLQDIAYDVENIVDEFQLKAEKHETGGDAGIISKYLCTKPKSVMFQCKTASKIKAIKNKFAAIVKQRNDLNAITNSLPVGHLVHHMNMTVGEMPLWPNINAASVLGREKEKHELISKLVETKEQQLTNIVSIIGLGGSGKTTLSKLVFNDDKIIEKHFQLKLWIHVSQEFDVAKLAGKLFEAIVYEKSEQHTFQYISTKISEKLTGKKYLLVLDDIWIDIKDQIQWDQFMVHLRNGAPGSGILLTTRSREVARTVRSTDQFVLPFLSLGHSWQLFQQSIEMPPKGWDFKFEEVGKEIIKKCGGVPLAIKVLAGALGGKDQIEEWQAMRDSNFLDVNGEEHGRIVFACLKLSYFHLPSHLKQCFTICSVFPKGDHIYKQQLIDQWIAHDMIGLTPGVDDLELIGHRYFNSLVHVSFLQDVEEYNGKVRCKMHDLVHDLARSILCDEFSTLMPEDATSSAKGYRYFSISKRPRNLLPEKVFENARAIYVDRGDDIIFGKALKNARHLRSIIVRSISSTAVLTAIFQVKNLKYLEICVLRCKALSEAISDVWSLQALYISSGRCLLELPKSIGMLAKLRKLSLSRCSELKSLPSGMTTLQNLEYLKLEECDGLLELPEGIGNLTKLKALDLDVNKAMPPGIGHLTRLEKLNSFIVEFDKKYAQISELANLSRISGKLTIYFLRRVTDPCDARQACLKQKKNLHELELSWGSLHSSVDAKHEVAVIDGLEPPSGITSLKIDTYGGGKFAWWMQKQVVGGVHGLCEFPFLTRMSLADFPNLKHLDGLVQLPCLEKLHLMDMPALESISGGPFPSLVVLKLNRLRSLGEVWMVTDTTLFINGEGEGSRNYSPHQSGQVQFVQLGSHLTNLYIQDCPKLRVKPYFPISLKQLNLEDCDSNLPLSSCQSEGSSSSSNSPPSFSHLKVLKLLDMKALSSSLSPPPPIMLALESLEIFLCNDLIELPECLGQLCSLQKMSIKNCASLNSLPQSIGRLTSLQVLVIKVCDALVQFPEGLGELCSLRYLEISRLGNLTCLPQTLCHLTSLKELHIEDCEALVQLPEGLGELRSLCKFVIWCLPGLTCLPQSLCRLMSLQELQIGGCHALGELPECLGELVCLRRFKICGLRSLTCLPQSLCCLTASLKELEISACLGIKSLPEGIKGLTALQRLKIDHCPDLAMRCKRGMGEDWHLISRIPRLEIDEFR</sequence>
<dbReference type="Gramene" id="TVU31830">
    <property type="protein sequence ID" value="TVU31830"/>
    <property type="gene ID" value="EJB05_23531"/>
</dbReference>
<evidence type="ECO:0000256" key="3">
    <source>
        <dbReference type="ARBA" id="ARBA00022737"/>
    </source>
</evidence>
<evidence type="ECO:0000259" key="8">
    <source>
        <dbReference type="Pfam" id="PF00931"/>
    </source>
</evidence>
<dbReference type="InterPro" id="IPR036388">
    <property type="entry name" value="WH-like_DNA-bd_sf"/>
</dbReference>
<feature type="domain" description="R13L1/DRL21-like LRR repeat region" evidence="12">
    <location>
        <begin position="767"/>
        <end position="902"/>
    </location>
</feature>
<keyword evidence="14" id="KW-1185">Reference proteome</keyword>
<dbReference type="Gene3D" id="1.20.5.4130">
    <property type="match status" value="1"/>
</dbReference>
<dbReference type="InterPro" id="IPR041118">
    <property type="entry name" value="Rx_N"/>
</dbReference>
<dbReference type="InterPro" id="IPR042197">
    <property type="entry name" value="Apaf_helical"/>
</dbReference>
<dbReference type="InterPro" id="IPR032675">
    <property type="entry name" value="LRR_dom_sf"/>
</dbReference>
<dbReference type="Gene3D" id="3.80.10.10">
    <property type="entry name" value="Ribonuclease Inhibitor"/>
    <property type="match status" value="4"/>
</dbReference>
<evidence type="ECO:0000256" key="1">
    <source>
        <dbReference type="ARBA" id="ARBA00008894"/>
    </source>
</evidence>
<dbReference type="OrthoDB" id="616692at2759"/>
<feature type="non-terminal residue" evidence="13">
    <location>
        <position position="1"/>
    </location>
</feature>
<name>A0A5J9VAD7_9POAL</name>
<keyword evidence="7" id="KW-0175">Coiled coil</keyword>
<dbReference type="CDD" id="cd14798">
    <property type="entry name" value="RX-CC_like"/>
    <property type="match status" value="1"/>
</dbReference>
<feature type="domain" description="Disease resistance N-terminal" evidence="9">
    <location>
        <begin position="49"/>
        <end position="139"/>
    </location>
</feature>
<evidence type="ECO:0000256" key="7">
    <source>
        <dbReference type="ARBA" id="ARBA00023054"/>
    </source>
</evidence>
<dbReference type="GO" id="GO:0042742">
    <property type="term" value="P:defense response to bacterium"/>
    <property type="evidence" value="ECO:0007669"/>
    <property type="project" value="UniProtKB-ARBA"/>
</dbReference>
<keyword evidence="2" id="KW-0433">Leucine-rich repeat</keyword>
<dbReference type="InterPro" id="IPR056789">
    <property type="entry name" value="LRR_R13L1-DRL21"/>
</dbReference>
<dbReference type="Proteomes" id="UP000324897">
    <property type="component" value="Chromosome 1"/>
</dbReference>
<evidence type="ECO:0000313" key="13">
    <source>
        <dbReference type="EMBL" id="TVU31830.1"/>
    </source>
</evidence>
<evidence type="ECO:0000313" key="14">
    <source>
        <dbReference type="Proteomes" id="UP000324897"/>
    </source>
</evidence>
<dbReference type="SUPFAM" id="SSF52058">
    <property type="entry name" value="L domain-like"/>
    <property type="match status" value="1"/>
</dbReference>
<dbReference type="PANTHER" id="PTHR36766:SF56">
    <property type="match status" value="1"/>
</dbReference>
<comment type="similarity">
    <text evidence="1">Belongs to the disease resistance NB-LRR family.</text>
</comment>
<feature type="domain" description="Disease resistance R13L4/SHOC-2-like LRR" evidence="11">
    <location>
        <begin position="1017"/>
        <end position="1150"/>
    </location>
</feature>
<dbReference type="GO" id="GO:0005524">
    <property type="term" value="F:ATP binding"/>
    <property type="evidence" value="ECO:0007669"/>
    <property type="project" value="UniProtKB-KW"/>
</dbReference>
<dbReference type="InterPro" id="IPR002182">
    <property type="entry name" value="NB-ARC"/>
</dbReference>
<dbReference type="GO" id="GO:0002758">
    <property type="term" value="P:innate immune response-activating signaling pathway"/>
    <property type="evidence" value="ECO:0007669"/>
    <property type="project" value="UniProtKB-ARBA"/>
</dbReference>
<keyword evidence="6" id="KW-0067">ATP-binding</keyword>
<dbReference type="GO" id="GO:0043531">
    <property type="term" value="F:ADP binding"/>
    <property type="evidence" value="ECO:0007669"/>
    <property type="project" value="InterPro"/>
</dbReference>
<evidence type="ECO:0000259" key="11">
    <source>
        <dbReference type="Pfam" id="PF23598"/>
    </source>
</evidence>
<evidence type="ECO:0000256" key="4">
    <source>
        <dbReference type="ARBA" id="ARBA00022741"/>
    </source>
</evidence>
<dbReference type="Pfam" id="PF25019">
    <property type="entry name" value="LRR_R13L1-DRL21"/>
    <property type="match status" value="1"/>
</dbReference>
<gene>
    <name evidence="13" type="ORF">EJB05_23531</name>
</gene>
<keyword evidence="5" id="KW-0611">Plant defense</keyword>
<keyword evidence="3" id="KW-0677">Repeat</keyword>
<proteinExistence type="inferred from homology"/>
<dbReference type="Gene3D" id="1.10.10.10">
    <property type="entry name" value="Winged helix-like DNA-binding domain superfamily/Winged helix DNA-binding domain"/>
    <property type="match status" value="1"/>
</dbReference>
<comment type="caution">
    <text evidence="13">The sequence shown here is derived from an EMBL/GenBank/DDBJ whole genome shotgun (WGS) entry which is preliminary data.</text>
</comment>
<dbReference type="PRINTS" id="PR00364">
    <property type="entry name" value="DISEASERSIST"/>
</dbReference>
<dbReference type="InterPro" id="IPR038005">
    <property type="entry name" value="RX-like_CC"/>
</dbReference>
<evidence type="ECO:0000256" key="2">
    <source>
        <dbReference type="ARBA" id="ARBA00022614"/>
    </source>
</evidence>
<organism evidence="13 14">
    <name type="scientific">Eragrostis curvula</name>
    <name type="common">weeping love grass</name>
    <dbReference type="NCBI Taxonomy" id="38414"/>
    <lineage>
        <taxon>Eukaryota</taxon>
        <taxon>Viridiplantae</taxon>
        <taxon>Streptophyta</taxon>
        <taxon>Embryophyta</taxon>
        <taxon>Tracheophyta</taxon>
        <taxon>Spermatophyta</taxon>
        <taxon>Magnoliopsida</taxon>
        <taxon>Liliopsida</taxon>
        <taxon>Poales</taxon>
        <taxon>Poaceae</taxon>
        <taxon>PACMAD clade</taxon>
        <taxon>Chloridoideae</taxon>
        <taxon>Eragrostideae</taxon>
        <taxon>Eragrostidinae</taxon>
        <taxon>Eragrostis</taxon>
    </lineage>
</organism>
<dbReference type="Pfam" id="PF18052">
    <property type="entry name" value="Rx_N"/>
    <property type="match status" value="1"/>
</dbReference>
<dbReference type="SUPFAM" id="SSF52540">
    <property type="entry name" value="P-loop containing nucleoside triphosphate hydrolases"/>
    <property type="match status" value="1"/>
</dbReference>
<dbReference type="InterPro" id="IPR058922">
    <property type="entry name" value="WHD_DRP"/>
</dbReference>
<dbReference type="InterPro" id="IPR027417">
    <property type="entry name" value="P-loop_NTPase"/>
</dbReference>
<keyword evidence="4" id="KW-0547">Nucleotide-binding</keyword>
<dbReference type="Gene3D" id="1.10.8.430">
    <property type="entry name" value="Helical domain of apoptotic protease-activating factors"/>
    <property type="match status" value="1"/>
</dbReference>
<protein>
    <recommendedName>
        <fullName evidence="15">NB-ARC domain-containing protein</fullName>
    </recommendedName>
</protein>
<feature type="domain" description="Disease resistance protein winged helix" evidence="10">
    <location>
        <begin position="474"/>
        <end position="544"/>
    </location>
</feature>
<dbReference type="PANTHER" id="PTHR36766">
    <property type="entry name" value="PLANT BROAD-SPECTRUM MILDEW RESISTANCE PROTEIN RPW8"/>
    <property type="match status" value="1"/>
</dbReference>
<evidence type="ECO:0000259" key="10">
    <source>
        <dbReference type="Pfam" id="PF23559"/>
    </source>
</evidence>
<dbReference type="EMBL" id="RWGY01000011">
    <property type="protein sequence ID" value="TVU31830.1"/>
    <property type="molecule type" value="Genomic_DNA"/>
</dbReference>
<dbReference type="Pfam" id="PF23559">
    <property type="entry name" value="WHD_DRP"/>
    <property type="match status" value="1"/>
</dbReference>
<evidence type="ECO:0000259" key="9">
    <source>
        <dbReference type="Pfam" id="PF18052"/>
    </source>
</evidence>
<evidence type="ECO:0000256" key="5">
    <source>
        <dbReference type="ARBA" id="ARBA00022821"/>
    </source>
</evidence>
<evidence type="ECO:0008006" key="15">
    <source>
        <dbReference type="Google" id="ProtNLM"/>
    </source>
</evidence>
<accession>A0A5J9VAD7</accession>